<dbReference type="EMBL" id="VSSQ01059752">
    <property type="protein sequence ID" value="MPN13260.1"/>
    <property type="molecule type" value="Genomic_DNA"/>
</dbReference>
<evidence type="ECO:0000313" key="1">
    <source>
        <dbReference type="EMBL" id="MPN13260.1"/>
    </source>
</evidence>
<organism evidence="1">
    <name type="scientific">bioreactor metagenome</name>
    <dbReference type="NCBI Taxonomy" id="1076179"/>
    <lineage>
        <taxon>unclassified sequences</taxon>
        <taxon>metagenomes</taxon>
        <taxon>ecological metagenomes</taxon>
    </lineage>
</organism>
<comment type="caution">
    <text evidence="1">The sequence shown here is derived from an EMBL/GenBank/DDBJ whole genome shotgun (WGS) entry which is preliminary data.</text>
</comment>
<reference evidence="1" key="1">
    <citation type="submission" date="2019-08" db="EMBL/GenBank/DDBJ databases">
        <authorList>
            <person name="Kucharzyk K."/>
            <person name="Murdoch R.W."/>
            <person name="Higgins S."/>
            <person name="Loffler F."/>
        </authorList>
    </citation>
    <scope>NUCLEOTIDE SEQUENCE</scope>
</reference>
<name>A0A645FH14_9ZZZZ</name>
<sequence>MVIVIETIPDRWLSGVPVKLRLVPLPPKTIADLGIKAVLLLEYSMIISSAEWSTSVIEK</sequence>
<dbReference type="AlphaFoldDB" id="A0A645FH14"/>
<gene>
    <name evidence="1" type="ORF">SDC9_160581</name>
</gene>
<protein>
    <submittedName>
        <fullName evidence="1">Uncharacterized protein</fullName>
    </submittedName>
</protein>
<proteinExistence type="predicted"/>
<accession>A0A645FH14</accession>